<protein>
    <recommendedName>
        <fullName evidence="2">Fibronectin type-III domain-containing protein</fullName>
    </recommendedName>
</protein>
<dbReference type="SUPFAM" id="SSF49265">
    <property type="entry name" value="Fibronectin type III"/>
    <property type="match status" value="1"/>
</dbReference>
<gene>
    <name evidence="1" type="ORF">LCGC14_2476060</name>
</gene>
<evidence type="ECO:0000313" key="1">
    <source>
        <dbReference type="EMBL" id="KKL18385.1"/>
    </source>
</evidence>
<dbReference type="InterPro" id="IPR013783">
    <property type="entry name" value="Ig-like_fold"/>
</dbReference>
<feature type="non-terminal residue" evidence="1">
    <location>
        <position position="1"/>
    </location>
</feature>
<proteinExistence type="predicted"/>
<reference evidence="1" key="1">
    <citation type="journal article" date="2015" name="Nature">
        <title>Complex archaea that bridge the gap between prokaryotes and eukaryotes.</title>
        <authorList>
            <person name="Spang A."/>
            <person name="Saw J.H."/>
            <person name="Jorgensen S.L."/>
            <person name="Zaremba-Niedzwiedzka K."/>
            <person name="Martijn J."/>
            <person name="Lind A.E."/>
            <person name="van Eijk R."/>
            <person name="Schleper C."/>
            <person name="Guy L."/>
            <person name="Ettema T.J."/>
        </authorList>
    </citation>
    <scope>NUCLEOTIDE SEQUENCE</scope>
</reference>
<name>A0A0F9B9R5_9ZZZZ</name>
<dbReference type="EMBL" id="LAZR01038890">
    <property type="protein sequence ID" value="KKL18385.1"/>
    <property type="molecule type" value="Genomic_DNA"/>
</dbReference>
<evidence type="ECO:0008006" key="2">
    <source>
        <dbReference type="Google" id="ProtNLM"/>
    </source>
</evidence>
<comment type="caution">
    <text evidence="1">The sequence shown here is derived from an EMBL/GenBank/DDBJ whole genome shotgun (WGS) entry which is preliminary data.</text>
</comment>
<sequence>AWETGIDVSGYNVYRSVNMDSFPPAPRNKKPITDAMFAELPDMDKTYYYTVRAVMLSTEEGLFVEGPRSPVVAVAPEDFVPDAPGGLDAAVAGEKVVVFWNESPEIWVRGYKVYRAVGESGEFKEIGSPMGLAFPDREPPRGVVLRYRVTAVGPALESPPSETVSVVY</sequence>
<dbReference type="Gene3D" id="2.60.40.10">
    <property type="entry name" value="Immunoglobulins"/>
    <property type="match status" value="2"/>
</dbReference>
<dbReference type="InterPro" id="IPR036116">
    <property type="entry name" value="FN3_sf"/>
</dbReference>
<accession>A0A0F9B9R5</accession>
<dbReference type="AlphaFoldDB" id="A0A0F9B9R5"/>
<organism evidence="1">
    <name type="scientific">marine sediment metagenome</name>
    <dbReference type="NCBI Taxonomy" id="412755"/>
    <lineage>
        <taxon>unclassified sequences</taxon>
        <taxon>metagenomes</taxon>
        <taxon>ecological metagenomes</taxon>
    </lineage>
</organism>